<evidence type="ECO:0000256" key="5">
    <source>
        <dbReference type="ARBA" id="ARBA00023065"/>
    </source>
</evidence>
<dbReference type="PANTHER" id="PTHR11537:SF254">
    <property type="entry name" value="POTASSIUM VOLTAGE-GATED CHANNEL PROTEIN SHAB"/>
    <property type="match status" value="1"/>
</dbReference>
<dbReference type="GO" id="GO:0008076">
    <property type="term" value="C:voltage-gated potassium channel complex"/>
    <property type="evidence" value="ECO:0007669"/>
    <property type="project" value="InterPro"/>
</dbReference>
<dbReference type="GO" id="GO:0005249">
    <property type="term" value="F:voltage-gated potassium channel activity"/>
    <property type="evidence" value="ECO:0007669"/>
    <property type="project" value="InterPro"/>
</dbReference>
<name>A0A941I0G6_9MICO</name>
<evidence type="ECO:0000259" key="9">
    <source>
        <dbReference type="Pfam" id="PF07885"/>
    </source>
</evidence>
<feature type="transmembrane region" description="Helical" evidence="8">
    <location>
        <begin position="179"/>
        <end position="204"/>
    </location>
</feature>
<feature type="transmembrane region" description="Helical" evidence="8">
    <location>
        <begin position="148"/>
        <end position="167"/>
    </location>
</feature>
<proteinExistence type="predicted"/>
<dbReference type="Proteomes" id="UP000677016">
    <property type="component" value="Unassembled WGS sequence"/>
</dbReference>
<dbReference type="Gene3D" id="1.20.5.110">
    <property type="match status" value="1"/>
</dbReference>
<evidence type="ECO:0000256" key="7">
    <source>
        <dbReference type="ARBA" id="ARBA00023303"/>
    </source>
</evidence>
<accession>A0A941I0G6</accession>
<dbReference type="Gene3D" id="1.10.287.70">
    <property type="match status" value="1"/>
</dbReference>
<keyword evidence="3 8" id="KW-0812">Transmembrane</keyword>
<dbReference type="PANTHER" id="PTHR11537">
    <property type="entry name" value="VOLTAGE-GATED POTASSIUM CHANNEL"/>
    <property type="match status" value="1"/>
</dbReference>
<dbReference type="InterPro" id="IPR013099">
    <property type="entry name" value="K_chnl_dom"/>
</dbReference>
<dbReference type="InterPro" id="IPR027359">
    <property type="entry name" value="Volt_channel_dom_sf"/>
</dbReference>
<evidence type="ECO:0000256" key="6">
    <source>
        <dbReference type="ARBA" id="ARBA00023136"/>
    </source>
</evidence>
<keyword evidence="6 8" id="KW-0472">Membrane</keyword>
<evidence type="ECO:0000313" key="11">
    <source>
        <dbReference type="Proteomes" id="UP000677016"/>
    </source>
</evidence>
<dbReference type="AlphaFoldDB" id="A0A941I0G6"/>
<dbReference type="InterPro" id="IPR028325">
    <property type="entry name" value="VG_K_chnl"/>
</dbReference>
<keyword evidence="2" id="KW-0813">Transport</keyword>
<gene>
    <name evidence="10" type="ORF">KC207_12360</name>
</gene>
<evidence type="ECO:0000256" key="2">
    <source>
        <dbReference type="ARBA" id="ARBA00022448"/>
    </source>
</evidence>
<feature type="transmembrane region" description="Helical" evidence="8">
    <location>
        <begin position="117"/>
        <end position="136"/>
    </location>
</feature>
<keyword evidence="7 10" id="KW-0407">Ion channel</keyword>
<reference evidence="10" key="1">
    <citation type="submission" date="2021-04" db="EMBL/GenBank/DDBJ databases">
        <title>Phycicoccus avicenniae sp. nov., a novel endophytic actinomycetes isolated from branch of Avicennia mariana.</title>
        <authorList>
            <person name="Tuo L."/>
        </authorList>
    </citation>
    <scope>NUCLEOTIDE SEQUENCE</scope>
    <source>
        <strain evidence="10">BSK3Z-2</strain>
    </source>
</reference>
<feature type="transmembrane region" description="Helical" evidence="8">
    <location>
        <begin position="40"/>
        <end position="67"/>
    </location>
</feature>
<dbReference type="GO" id="GO:0001508">
    <property type="term" value="P:action potential"/>
    <property type="evidence" value="ECO:0007669"/>
    <property type="project" value="TreeGrafter"/>
</dbReference>
<comment type="subcellular location">
    <subcellularLocation>
        <location evidence="1">Membrane</location>
        <topology evidence="1">Multi-pass membrane protein</topology>
    </subcellularLocation>
</comment>
<dbReference type="Pfam" id="PF07885">
    <property type="entry name" value="Ion_trans_2"/>
    <property type="match status" value="1"/>
</dbReference>
<keyword evidence="11" id="KW-1185">Reference proteome</keyword>
<dbReference type="Gene3D" id="1.20.120.350">
    <property type="entry name" value="Voltage-gated potassium channels. Chain C"/>
    <property type="match status" value="1"/>
</dbReference>
<keyword evidence="4 8" id="KW-1133">Transmembrane helix</keyword>
<sequence length="245" mass="27016">MSDDARRARWERSGEWPLTVAALVFLVSYAWPILDPGLDAAVVTALDVVTWVAWAMFAVDYGVRLWLAEHRVTFFRKNLLDLAIVVLPLLRPLRLLRLFTLLAVLNKKAGGSLRGRVSVYIGGSAVMVMLVASLAVLDAERGAPDASIDSFGVALWWAATTVTTVGYGDFYPVTTEGRFVAAGLMLAGIAIIGVVTATFASWLIDRVREIEDEASEQAPSKRDVLRLTDEVRDLRRVVEELRSQK</sequence>
<dbReference type="SUPFAM" id="SSF81324">
    <property type="entry name" value="Voltage-gated potassium channels"/>
    <property type="match status" value="1"/>
</dbReference>
<dbReference type="RefSeq" id="WP_211603418.1">
    <property type="nucleotide sequence ID" value="NZ_JAGSNF010000017.1"/>
</dbReference>
<evidence type="ECO:0000313" key="10">
    <source>
        <dbReference type="EMBL" id="MBR7744082.1"/>
    </source>
</evidence>
<comment type="caution">
    <text evidence="10">The sequence shown here is derived from an EMBL/GenBank/DDBJ whole genome shotgun (WGS) entry which is preliminary data.</text>
</comment>
<evidence type="ECO:0000256" key="8">
    <source>
        <dbReference type="SAM" id="Phobius"/>
    </source>
</evidence>
<evidence type="ECO:0000256" key="3">
    <source>
        <dbReference type="ARBA" id="ARBA00022692"/>
    </source>
</evidence>
<evidence type="ECO:0000256" key="4">
    <source>
        <dbReference type="ARBA" id="ARBA00022989"/>
    </source>
</evidence>
<feature type="transmembrane region" description="Helical" evidence="8">
    <location>
        <begin position="16"/>
        <end position="34"/>
    </location>
</feature>
<dbReference type="EMBL" id="JAGSNF010000017">
    <property type="protein sequence ID" value="MBR7744082.1"/>
    <property type="molecule type" value="Genomic_DNA"/>
</dbReference>
<evidence type="ECO:0000256" key="1">
    <source>
        <dbReference type="ARBA" id="ARBA00004141"/>
    </source>
</evidence>
<keyword evidence="5" id="KW-0406">Ion transport</keyword>
<organism evidence="10 11">
    <name type="scientific">Phycicoccus avicenniae</name>
    <dbReference type="NCBI Taxonomy" id="2828860"/>
    <lineage>
        <taxon>Bacteria</taxon>
        <taxon>Bacillati</taxon>
        <taxon>Actinomycetota</taxon>
        <taxon>Actinomycetes</taxon>
        <taxon>Micrococcales</taxon>
        <taxon>Intrasporangiaceae</taxon>
        <taxon>Phycicoccus</taxon>
    </lineage>
</organism>
<feature type="domain" description="Potassium channel" evidence="9">
    <location>
        <begin position="138"/>
        <end position="204"/>
    </location>
</feature>
<protein>
    <submittedName>
        <fullName evidence="10">Potassium channel family protein</fullName>
    </submittedName>
</protein>